<name>A0A1G8BCU7_PSEOR</name>
<gene>
    <name evidence="1" type="ORF">SAMN05216377_1215</name>
</gene>
<dbReference type="STRING" id="366584.SAMN05216377_1215"/>
<organism evidence="1 2">
    <name type="scientific">Pseudonocardia oroxyli</name>
    <dbReference type="NCBI Taxonomy" id="366584"/>
    <lineage>
        <taxon>Bacteria</taxon>
        <taxon>Bacillati</taxon>
        <taxon>Actinomycetota</taxon>
        <taxon>Actinomycetes</taxon>
        <taxon>Pseudonocardiales</taxon>
        <taxon>Pseudonocardiaceae</taxon>
        <taxon>Pseudonocardia</taxon>
    </lineage>
</organism>
<protein>
    <submittedName>
        <fullName evidence="1">Uncharacterized protein</fullName>
    </submittedName>
</protein>
<dbReference type="AlphaFoldDB" id="A0A1G8BCU7"/>
<dbReference type="EMBL" id="FNBE01000021">
    <property type="protein sequence ID" value="SDH31046.1"/>
    <property type="molecule type" value="Genomic_DNA"/>
</dbReference>
<proteinExistence type="predicted"/>
<reference evidence="1 2" key="1">
    <citation type="submission" date="2016-10" db="EMBL/GenBank/DDBJ databases">
        <authorList>
            <person name="de Groot N.N."/>
        </authorList>
    </citation>
    <scope>NUCLEOTIDE SEQUENCE [LARGE SCALE GENOMIC DNA]</scope>
    <source>
        <strain evidence="1 2">CGMCC 4.3143</strain>
    </source>
</reference>
<accession>A0A1G8BCU7</accession>
<evidence type="ECO:0000313" key="1">
    <source>
        <dbReference type="EMBL" id="SDH31046.1"/>
    </source>
</evidence>
<dbReference type="Proteomes" id="UP000198967">
    <property type="component" value="Unassembled WGS sequence"/>
</dbReference>
<dbReference type="RefSeq" id="WP_093089307.1">
    <property type="nucleotide sequence ID" value="NZ_FNBE01000021.1"/>
</dbReference>
<sequence length="142" mass="14490">MRRAIVGAAVLVLLAGAGAVAWLLLRTEAVTPAGELVAGVPAQVVTTVPAEEDLAEAMALLTDLPSSGLTALTPEARSLVESSGTRTVLAVDSRVTVDPATWADIGAAATVEVTVDGTDRYVASLVRVAEGWRLVALTPETS</sequence>
<keyword evidence="2" id="KW-1185">Reference proteome</keyword>
<evidence type="ECO:0000313" key="2">
    <source>
        <dbReference type="Proteomes" id="UP000198967"/>
    </source>
</evidence>